<proteinExistence type="predicted"/>
<sequence length="372" mass="39864">MHDADGSCAVRSYVRSSQSFVLICMVLFSSSLFLSLSLLAVLTIAGTTAKLIGCRPQRSAVLQRMVSPVLPVQPQGRGMGQHRVGALGVARPDQLGGAGARHLPQHPVRQVRLLVGLGDDPGGRHAGDPVHGDRPGGHQLPGAGAGAPQGRVRPAAPRVGEAGGVQPGGDAGGRRHQRDAVPRPDDGVAARGALADAGGQRARRARDGAGVPEPGLQEVDQGQAPAALGGADGDVGVPRLLPGVRAGAAGRPRHLRARKEVRAQEQPGPHPLRLLHHRVVRRRQGPVLPRRPRRRLPPPPALRLRQLLRVQDVLRPRGAPPRAARVGQRVRQRHRRQGQGLGRHPCTYRVVRRRLYCCYAIYLSMYLSPRHD</sequence>
<dbReference type="AlphaFoldDB" id="A0A1D6H9Z0"/>
<keyword evidence="2" id="KW-1133">Transmembrane helix</keyword>
<feature type="compositionally biased region" description="Basic and acidic residues" evidence="1">
    <location>
        <begin position="121"/>
        <end position="136"/>
    </location>
</feature>
<feature type="compositionally biased region" description="Low complexity" evidence="1">
    <location>
        <begin position="318"/>
        <end position="327"/>
    </location>
</feature>
<keyword evidence="2" id="KW-0472">Membrane</keyword>
<feature type="compositionally biased region" description="Basic residues" evidence="1">
    <location>
        <begin position="328"/>
        <end position="337"/>
    </location>
</feature>
<feature type="transmembrane region" description="Helical" evidence="2">
    <location>
        <begin position="20"/>
        <end position="45"/>
    </location>
</feature>
<feature type="compositionally biased region" description="Low complexity" evidence="1">
    <location>
        <begin position="189"/>
        <end position="200"/>
    </location>
</feature>
<protein>
    <submittedName>
        <fullName evidence="3">Beta-fructofuranosidase, cell wall isozyme</fullName>
    </submittedName>
</protein>
<feature type="compositionally biased region" description="Gly residues" evidence="1">
    <location>
        <begin position="161"/>
        <end position="171"/>
    </location>
</feature>
<feature type="compositionally biased region" description="Basic and acidic residues" evidence="1">
    <location>
        <begin position="178"/>
        <end position="188"/>
    </location>
</feature>
<feature type="region of interest" description="Disordered" evidence="1">
    <location>
        <begin position="117"/>
        <end position="217"/>
    </location>
</feature>
<accession>A0A1D6H9Z0</accession>
<evidence type="ECO:0000256" key="2">
    <source>
        <dbReference type="SAM" id="Phobius"/>
    </source>
</evidence>
<gene>
    <name evidence="3" type="ORF">ZEAMMB73_Zm00001d016708</name>
</gene>
<name>A0A1D6H9Z0_MAIZE</name>
<organism evidence="3">
    <name type="scientific">Zea mays</name>
    <name type="common">Maize</name>
    <dbReference type="NCBI Taxonomy" id="4577"/>
    <lineage>
        <taxon>Eukaryota</taxon>
        <taxon>Viridiplantae</taxon>
        <taxon>Streptophyta</taxon>
        <taxon>Embryophyta</taxon>
        <taxon>Tracheophyta</taxon>
        <taxon>Spermatophyta</taxon>
        <taxon>Magnoliopsida</taxon>
        <taxon>Liliopsida</taxon>
        <taxon>Poales</taxon>
        <taxon>Poaceae</taxon>
        <taxon>PACMAD clade</taxon>
        <taxon>Panicoideae</taxon>
        <taxon>Andropogonodae</taxon>
        <taxon>Andropogoneae</taxon>
        <taxon>Tripsacinae</taxon>
        <taxon>Zea</taxon>
    </lineage>
</organism>
<keyword evidence="2" id="KW-0812">Transmembrane</keyword>
<evidence type="ECO:0000313" key="3">
    <source>
        <dbReference type="EMBL" id="AQK71524.1"/>
    </source>
</evidence>
<dbReference type="EMBL" id="CM000781">
    <property type="protein sequence ID" value="AQK71524.1"/>
    <property type="molecule type" value="Genomic_DNA"/>
</dbReference>
<feature type="compositionally biased region" description="Low complexity" evidence="1">
    <location>
        <begin position="137"/>
        <end position="160"/>
    </location>
</feature>
<reference evidence="3" key="1">
    <citation type="submission" date="2015-12" db="EMBL/GenBank/DDBJ databases">
        <title>Update maize B73 reference genome by single molecule sequencing technologies.</title>
        <authorList>
            <consortium name="Maize Genome Sequencing Project"/>
            <person name="Ware D."/>
        </authorList>
    </citation>
    <scope>NUCLEOTIDE SEQUENCE</scope>
    <source>
        <tissue evidence="3">Seedling</tissue>
    </source>
</reference>
<evidence type="ECO:0000256" key="1">
    <source>
        <dbReference type="SAM" id="MobiDB-lite"/>
    </source>
</evidence>
<feature type="region of interest" description="Disordered" evidence="1">
    <location>
        <begin position="318"/>
        <end position="342"/>
    </location>
</feature>